<dbReference type="EMBL" id="JABAYA010000109">
    <property type="protein sequence ID" value="KAF7724882.1"/>
    <property type="molecule type" value="Genomic_DNA"/>
</dbReference>
<organism evidence="8 9">
    <name type="scientific">Apophysomyces ossiformis</name>
    <dbReference type="NCBI Taxonomy" id="679940"/>
    <lineage>
        <taxon>Eukaryota</taxon>
        <taxon>Fungi</taxon>
        <taxon>Fungi incertae sedis</taxon>
        <taxon>Mucoromycota</taxon>
        <taxon>Mucoromycotina</taxon>
        <taxon>Mucoromycetes</taxon>
        <taxon>Mucorales</taxon>
        <taxon>Mucorineae</taxon>
        <taxon>Mucoraceae</taxon>
        <taxon>Apophysomyces</taxon>
    </lineage>
</organism>
<feature type="compositionally biased region" description="Basic and acidic residues" evidence="5">
    <location>
        <begin position="246"/>
        <end position="255"/>
    </location>
</feature>
<feature type="region of interest" description="Disordered" evidence="5">
    <location>
        <begin position="246"/>
        <end position="272"/>
    </location>
</feature>
<dbReference type="InterPro" id="IPR001965">
    <property type="entry name" value="Znf_PHD"/>
</dbReference>
<evidence type="ECO:0000259" key="7">
    <source>
        <dbReference type="PROSITE" id="PS50172"/>
    </source>
</evidence>
<feature type="compositionally biased region" description="Basic and acidic residues" evidence="5">
    <location>
        <begin position="297"/>
        <end position="308"/>
    </location>
</feature>
<evidence type="ECO:0000313" key="8">
    <source>
        <dbReference type="EMBL" id="KAF7724882.1"/>
    </source>
</evidence>
<dbReference type="PROSITE" id="PS01359">
    <property type="entry name" value="ZF_PHD_1"/>
    <property type="match status" value="1"/>
</dbReference>
<name>A0A8H7EPW7_9FUNG</name>
<dbReference type="InterPro" id="IPR019787">
    <property type="entry name" value="Znf_PHD-finger"/>
</dbReference>
<accession>A0A8H7EPW7</accession>
<feature type="compositionally biased region" description="Low complexity" evidence="5">
    <location>
        <begin position="190"/>
        <end position="206"/>
    </location>
</feature>
<keyword evidence="9" id="KW-1185">Reference proteome</keyword>
<evidence type="ECO:0000256" key="4">
    <source>
        <dbReference type="PROSITE-ProRule" id="PRU00146"/>
    </source>
</evidence>
<evidence type="ECO:0000256" key="1">
    <source>
        <dbReference type="ARBA" id="ARBA00022723"/>
    </source>
</evidence>
<dbReference type="InterPro" id="IPR019786">
    <property type="entry name" value="Zinc_finger_PHD-type_CS"/>
</dbReference>
<keyword evidence="3" id="KW-0862">Zinc</keyword>
<dbReference type="PROSITE" id="PS50016">
    <property type="entry name" value="ZF_PHD_2"/>
    <property type="match status" value="1"/>
</dbReference>
<reference evidence="8" key="1">
    <citation type="submission" date="2020-01" db="EMBL/GenBank/DDBJ databases">
        <title>Genome Sequencing of Three Apophysomyces-Like Fungal Strains Confirms a Novel Fungal Genus in the Mucoromycota with divergent Burkholderia-like Endosymbiotic Bacteria.</title>
        <authorList>
            <person name="Stajich J.E."/>
            <person name="Macias A.M."/>
            <person name="Carter-House D."/>
            <person name="Lovett B."/>
            <person name="Kasson L.R."/>
            <person name="Berry K."/>
            <person name="Grigoriev I."/>
            <person name="Chang Y."/>
            <person name="Spatafora J."/>
            <person name="Kasson M.T."/>
        </authorList>
    </citation>
    <scope>NUCLEOTIDE SEQUENCE</scope>
    <source>
        <strain evidence="8">NRRL A-21654</strain>
    </source>
</reference>
<dbReference type="Gene3D" id="3.30.40.10">
    <property type="entry name" value="Zinc/RING finger domain, C3HC4 (zinc finger)"/>
    <property type="match status" value="2"/>
</dbReference>
<sequence length="783" mass="89000">MTFRTSDPNLFQLKAKTPRQRRRVTKPRSTHRQLVSILSQKLQHVPDKPHVLVGVTLFVDKIVTDAERITQRALDLGATVKATFDNSVTHVVHGVDPAAEPRGRTYMARVIENNVHVVSSAWIDACYTEERRMEETCLPQSIGDLMPSSVHVDDNPFGIDQEELQSTDDEESIPTAVTSPQGSVPERSLSHSSSSSSNNSSKSNGSNDHHRRSPHDDRTSPTQEEQIQRKQERSQKIAMILANARKAREVEEEKRKKERLLPPIRNPDPTAKNTLLAREERVDIWLLLHWLEKGEEVEQKGSEAKMNESVRVTRSSSPTQEPRTPSSRSRSPTVDGNLSKKQKSFDVDIHTLARRKGAGNRKSQLENGLDEGRNNDYCYACGGAGRFLCCDACPKAFHFSCVEPPMDVADVEKLKDKWFCRECSYRQQQGMARSTPGLFQKLMDNLLQKNPKAFQLPEDIRTFFEGVSTNRMGEYVDSTSVKSVKYKYCIIDAQSKRKDLVFDLWAYFLYLSRNGLPEEPDYHQLKDKNGKFIVCFRCRKTALSKPIISCDYCPLYWHMDCLNPPMAAPPNLARKWMCPNHVEHALPLTRRQRKPLIIDSVYPCTANNGDIEIISDDSDEDMGSQSTSEEEIDEDNVEKVLSYGGLVYRLPAKAIKLDFMDYAKRLRSNNDTLLQINHASTERSSQAQTGSNVAESATEEEAREWLEGLAGFQNSIAEYLKDDLMNPEDAGLRMLVRAALNEERSSQPNKVQIDERRYQKCLAIERLMQMKGEDALMKILTKD</sequence>
<gene>
    <name evidence="8" type="ORF">EC973_000595</name>
</gene>
<comment type="caution">
    <text evidence="8">The sequence shown here is derived from an EMBL/GenBank/DDBJ whole genome shotgun (WGS) entry which is preliminary data.</text>
</comment>
<dbReference type="GO" id="GO:0008270">
    <property type="term" value="F:zinc ion binding"/>
    <property type="evidence" value="ECO:0007669"/>
    <property type="project" value="UniProtKB-KW"/>
</dbReference>
<evidence type="ECO:0008006" key="10">
    <source>
        <dbReference type="Google" id="ProtNLM"/>
    </source>
</evidence>
<dbReference type="Gene3D" id="3.40.50.10190">
    <property type="entry name" value="BRCT domain"/>
    <property type="match status" value="1"/>
</dbReference>
<evidence type="ECO:0000256" key="2">
    <source>
        <dbReference type="ARBA" id="ARBA00022771"/>
    </source>
</evidence>
<proteinExistence type="predicted"/>
<feature type="region of interest" description="Disordered" evidence="5">
    <location>
        <begin position="613"/>
        <end position="635"/>
    </location>
</feature>
<feature type="compositionally biased region" description="Low complexity" evidence="5">
    <location>
        <begin position="313"/>
        <end position="333"/>
    </location>
</feature>
<feature type="region of interest" description="Disordered" evidence="5">
    <location>
        <begin position="680"/>
        <end position="700"/>
    </location>
</feature>
<dbReference type="PANTHER" id="PTHR47636">
    <property type="entry name" value="TRANSCRIPTIONAL REGULATORY PROTEIN RCO1"/>
    <property type="match status" value="1"/>
</dbReference>
<evidence type="ECO:0000259" key="6">
    <source>
        <dbReference type="PROSITE" id="PS50016"/>
    </source>
</evidence>
<evidence type="ECO:0000256" key="3">
    <source>
        <dbReference type="ARBA" id="ARBA00022833"/>
    </source>
</evidence>
<dbReference type="PROSITE" id="PS50172">
    <property type="entry name" value="BRCT"/>
    <property type="match status" value="1"/>
</dbReference>
<dbReference type="CDD" id="cd15534">
    <property type="entry name" value="PHD2_PHF12_Rco1"/>
    <property type="match status" value="1"/>
</dbReference>
<evidence type="ECO:0000256" key="5">
    <source>
        <dbReference type="SAM" id="MobiDB-lite"/>
    </source>
</evidence>
<feature type="domain" description="PHD-type" evidence="6">
    <location>
        <begin position="375"/>
        <end position="426"/>
    </location>
</feature>
<feature type="compositionally biased region" description="Polar residues" evidence="5">
    <location>
        <begin position="680"/>
        <end position="695"/>
    </location>
</feature>
<dbReference type="InterPro" id="IPR052819">
    <property type="entry name" value="Chromatin_regulatory_protein"/>
</dbReference>
<feature type="domain" description="BRCT" evidence="7">
    <location>
        <begin position="47"/>
        <end position="135"/>
    </location>
</feature>
<dbReference type="GO" id="GO:0032221">
    <property type="term" value="C:Rpd3S complex"/>
    <property type="evidence" value="ECO:0007669"/>
    <property type="project" value="TreeGrafter"/>
</dbReference>
<dbReference type="SUPFAM" id="SSF52113">
    <property type="entry name" value="BRCT domain"/>
    <property type="match status" value="1"/>
</dbReference>
<dbReference type="InterPro" id="IPR013083">
    <property type="entry name" value="Znf_RING/FYVE/PHD"/>
</dbReference>
<dbReference type="InterPro" id="IPR001357">
    <property type="entry name" value="BRCT_dom"/>
</dbReference>
<dbReference type="InterPro" id="IPR036420">
    <property type="entry name" value="BRCT_dom_sf"/>
</dbReference>
<dbReference type="SMART" id="SM00249">
    <property type="entry name" value="PHD"/>
    <property type="match status" value="2"/>
</dbReference>
<keyword evidence="1" id="KW-0479">Metal-binding</keyword>
<dbReference type="InterPro" id="IPR011011">
    <property type="entry name" value="Znf_FYVE_PHD"/>
</dbReference>
<dbReference type="GO" id="GO:0006357">
    <property type="term" value="P:regulation of transcription by RNA polymerase II"/>
    <property type="evidence" value="ECO:0007669"/>
    <property type="project" value="TreeGrafter"/>
</dbReference>
<dbReference type="SMART" id="SM00292">
    <property type="entry name" value="BRCT"/>
    <property type="match status" value="1"/>
</dbReference>
<keyword evidence="2 4" id="KW-0863">Zinc-finger</keyword>
<dbReference type="CDD" id="cd15535">
    <property type="entry name" value="PHD1_Rco1"/>
    <property type="match status" value="1"/>
</dbReference>
<dbReference type="Pfam" id="PF00533">
    <property type="entry name" value="BRCT"/>
    <property type="match status" value="1"/>
</dbReference>
<evidence type="ECO:0000313" key="9">
    <source>
        <dbReference type="Proteomes" id="UP000605846"/>
    </source>
</evidence>
<dbReference type="OrthoDB" id="5876363at2759"/>
<dbReference type="AlphaFoldDB" id="A0A8H7EPW7"/>
<dbReference type="PANTHER" id="PTHR47636:SF1">
    <property type="entry name" value="TRANSCRIPTIONAL REGULATORY PROTEIN RCO1"/>
    <property type="match status" value="1"/>
</dbReference>
<feature type="region of interest" description="Disordered" evidence="5">
    <location>
        <begin position="297"/>
        <end position="341"/>
    </location>
</feature>
<dbReference type="Pfam" id="PF00628">
    <property type="entry name" value="PHD"/>
    <property type="match status" value="2"/>
</dbReference>
<feature type="region of interest" description="Disordered" evidence="5">
    <location>
        <begin position="165"/>
        <end position="233"/>
    </location>
</feature>
<protein>
    <recommendedName>
        <fullName evidence="10">PHD-type domain-containing protein</fullName>
    </recommendedName>
</protein>
<dbReference type="Proteomes" id="UP000605846">
    <property type="component" value="Unassembled WGS sequence"/>
</dbReference>
<dbReference type="SUPFAM" id="SSF57903">
    <property type="entry name" value="FYVE/PHD zinc finger"/>
    <property type="match status" value="2"/>
</dbReference>